<protein>
    <submittedName>
        <fullName evidence="5">Monovalent cation/H+ antiporter subunit A</fullName>
    </submittedName>
</protein>
<feature type="transmembrane region" description="Helical" evidence="3">
    <location>
        <begin position="188"/>
        <end position="210"/>
    </location>
</feature>
<keyword evidence="3" id="KW-1133">Transmembrane helix</keyword>
<keyword evidence="2 3" id="KW-0812">Transmembrane</keyword>
<evidence type="ECO:0000313" key="6">
    <source>
        <dbReference type="Proteomes" id="UP000471082"/>
    </source>
</evidence>
<reference evidence="5 6" key="1">
    <citation type="submission" date="2019-11" db="EMBL/GenBank/DDBJ databases">
        <title>Genome-resolved metagenomics to study the prevalence of co-infection and intraspecific heterogeneity among plant pathogen metapopulations.</title>
        <authorList>
            <person name="Newberry E."/>
            <person name="Bhandari R."/>
            <person name="Kemble J."/>
            <person name="Sikora E."/>
            <person name="Potnis N."/>
        </authorList>
    </citation>
    <scope>NUCLEOTIDE SEQUENCE [LARGE SCALE GENOMIC DNA]</scope>
    <source>
        <strain evidence="5">Xp_Tom_Tuscaloosa_18b</strain>
    </source>
</reference>
<dbReference type="InterPro" id="IPR001750">
    <property type="entry name" value="ND/Mrp_TM"/>
</dbReference>
<dbReference type="GO" id="GO:0012505">
    <property type="term" value="C:endomembrane system"/>
    <property type="evidence" value="ECO:0007669"/>
    <property type="project" value="UniProtKB-SubCell"/>
</dbReference>
<evidence type="ECO:0000259" key="4">
    <source>
        <dbReference type="Pfam" id="PF00361"/>
    </source>
</evidence>
<evidence type="ECO:0000256" key="3">
    <source>
        <dbReference type="SAM" id="Phobius"/>
    </source>
</evidence>
<dbReference type="PANTHER" id="PTHR43373:SF1">
    <property type="entry name" value="NA(+)_H(+) ANTIPORTER SUBUNIT A"/>
    <property type="match status" value="1"/>
</dbReference>
<evidence type="ECO:0000313" key="5">
    <source>
        <dbReference type="EMBL" id="NEL79561.1"/>
    </source>
</evidence>
<dbReference type="EMBL" id="JAAGYU010000747">
    <property type="protein sequence ID" value="NEL79561.1"/>
    <property type="molecule type" value="Genomic_DNA"/>
</dbReference>
<feature type="domain" description="NADH:quinone oxidoreductase/Mrp antiporter transmembrane" evidence="4">
    <location>
        <begin position="5"/>
        <end position="218"/>
    </location>
</feature>
<feature type="transmembrane region" description="Helical" evidence="3">
    <location>
        <begin position="90"/>
        <end position="112"/>
    </location>
</feature>
<feature type="non-terminal residue" evidence="5">
    <location>
        <position position="1"/>
    </location>
</feature>
<dbReference type="Proteomes" id="UP000471082">
    <property type="component" value="Unassembled WGS sequence"/>
</dbReference>
<dbReference type="PRINTS" id="PR01434">
    <property type="entry name" value="NADHDHGNASE5"/>
</dbReference>
<evidence type="ECO:0000256" key="2">
    <source>
        <dbReference type="RuleBase" id="RU000320"/>
    </source>
</evidence>
<name>A0A7X5N187_XANPE</name>
<gene>
    <name evidence="5" type="ORF">G3W61_25415</name>
</gene>
<sequence>MIGRIVGSFQLDAVLAAGDLIRASPLYPYALGLVLLGIFTKSAQFPFHFWLPHAMAAPTPVSAYLHSATMVKAGVFLLARLHPALAGTDLFFYTVTSIGAITLLLGAWHAIFQHDLKGVLAYSTISHLGLITMLFGLSTPMAVVAGLFHILNHAVFKASLFMAAGIIDHETGTRDMRKLGNLRRLMPVTSVLAITASLAMAGVPLLNGFLSKEMFFAVA</sequence>
<keyword evidence="3" id="KW-0472">Membrane</keyword>
<feature type="transmembrane region" description="Helical" evidence="3">
    <location>
        <begin position="143"/>
        <end position="167"/>
    </location>
</feature>
<comment type="subcellular location">
    <subcellularLocation>
        <location evidence="1">Endomembrane system</location>
        <topology evidence="1">Multi-pass membrane protein</topology>
    </subcellularLocation>
    <subcellularLocation>
        <location evidence="2">Membrane</location>
        <topology evidence="2">Multi-pass membrane protein</topology>
    </subcellularLocation>
</comment>
<dbReference type="AlphaFoldDB" id="A0A7X5N187"/>
<proteinExistence type="predicted"/>
<dbReference type="InterPro" id="IPR050616">
    <property type="entry name" value="CPA3_Na-H_Antiporter_A"/>
</dbReference>
<dbReference type="GO" id="GO:0016020">
    <property type="term" value="C:membrane"/>
    <property type="evidence" value="ECO:0007669"/>
    <property type="project" value="UniProtKB-SubCell"/>
</dbReference>
<dbReference type="PANTHER" id="PTHR43373">
    <property type="entry name" value="NA(+)/H(+) ANTIPORTER SUBUNIT"/>
    <property type="match status" value="1"/>
</dbReference>
<evidence type="ECO:0000256" key="1">
    <source>
        <dbReference type="ARBA" id="ARBA00004127"/>
    </source>
</evidence>
<organism evidence="5 6">
    <name type="scientific">Xanthomonas perforans</name>
    <dbReference type="NCBI Taxonomy" id="442694"/>
    <lineage>
        <taxon>Bacteria</taxon>
        <taxon>Pseudomonadati</taxon>
        <taxon>Pseudomonadota</taxon>
        <taxon>Gammaproteobacteria</taxon>
        <taxon>Lysobacterales</taxon>
        <taxon>Lysobacteraceae</taxon>
        <taxon>Xanthomonas</taxon>
    </lineage>
</organism>
<feature type="non-terminal residue" evidence="5">
    <location>
        <position position="219"/>
    </location>
</feature>
<feature type="transmembrane region" description="Helical" evidence="3">
    <location>
        <begin position="119"/>
        <end position="137"/>
    </location>
</feature>
<dbReference type="Pfam" id="PF00361">
    <property type="entry name" value="Proton_antipo_M"/>
    <property type="match status" value="1"/>
</dbReference>
<accession>A0A7X5N187</accession>
<comment type="caution">
    <text evidence="5">The sequence shown here is derived from an EMBL/GenBank/DDBJ whole genome shotgun (WGS) entry which is preliminary data.</text>
</comment>